<dbReference type="SUPFAM" id="SSF53474">
    <property type="entry name" value="alpha/beta-Hydrolases"/>
    <property type="match status" value="1"/>
</dbReference>
<comment type="caution">
    <text evidence="1">The sequence shown here is derived from an EMBL/GenBank/DDBJ whole genome shotgun (WGS) entry which is preliminary data.</text>
</comment>
<keyword evidence="2" id="KW-1185">Reference proteome</keyword>
<sequence length="151" mass="15751">MGPATTRGLTRGVADYPAAAVDRLRGVDADERGLRVPLFGEPNEVAAIAADGAARAVGDVLGREPGTAPARSLVTLQRHDVRQAVQELSCPTLFVAGEHDAVAPPASVVAASDGVRNASLVRVPASHYGALDGEELDRTLRYELAFLDAEL</sequence>
<evidence type="ECO:0000313" key="1">
    <source>
        <dbReference type="EMBL" id="KPN31853.1"/>
    </source>
</evidence>
<protein>
    <submittedName>
        <fullName evidence="1">3-oxoadipate enol-lactonase</fullName>
    </submittedName>
</protein>
<dbReference type="STRING" id="699431.SY89_02609"/>
<accession>A0A0P7I4F1</accession>
<dbReference type="InterPro" id="IPR029058">
    <property type="entry name" value="AB_hydrolase_fold"/>
</dbReference>
<dbReference type="EMBL" id="LGUC01000001">
    <property type="protein sequence ID" value="KPN31853.1"/>
    <property type="molecule type" value="Genomic_DNA"/>
</dbReference>
<name>A0A0P7I4F1_9EURY</name>
<dbReference type="Proteomes" id="UP000050535">
    <property type="component" value="Unassembled WGS sequence"/>
</dbReference>
<reference evidence="2" key="1">
    <citation type="submission" date="2013-11" db="EMBL/GenBank/DDBJ databases">
        <authorList>
            <person name="Hoang H.T."/>
            <person name="Killian M.L."/>
            <person name="Madson D.M."/>
            <person name="Arruda P.H.E."/>
            <person name="Sun D."/>
            <person name="Schwartz K.J."/>
            <person name="Yoon K."/>
        </authorList>
    </citation>
    <scope>NUCLEOTIDE SEQUENCE [LARGE SCALE GENOMIC DNA]</scope>
    <source>
        <strain evidence="2">CDK2</strain>
    </source>
</reference>
<gene>
    <name evidence="1" type="ORF">SY89_02609</name>
</gene>
<evidence type="ECO:0000313" key="2">
    <source>
        <dbReference type="Proteomes" id="UP000050535"/>
    </source>
</evidence>
<organism evidence="1 2">
    <name type="scientific">Halolamina pelagica</name>
    <dbReference type="NCBI Taxonomy" id="699431"/>
    <lineage>
        <taxon>Archaea</taxon>
        <taxon>Methanobacteriati</taxon>
        <taxon>Methanobacteriota</taxon>
        <taxon>Stenosarchaea group</taxon>
        <taxon>Halobacteria</taxon>
        <taxon>Halobacteriales</taxon>
        <taxon>Haloferacaceae</taxon>
    </lineage>
</organism>
<proteinExistence type="predicted"/>
<dbReference type="AlphaFoldDB" id="A0A0P7I4F1"/>
<dbReference type="Gene3D" id="3.40.50.1820">
    <property type="entry name" value="alpha/beta hydrolase"/>
    <property type="match status" value="1"/>
</dbReference>